<dbReference type="PROSITE" id="PS50885">
    <property type="entry name" value="HAMP"/>
    <property type="match status" value="1"/>
</dbReference>
<feature type="domain" description="HAMP" evidence="13">
    <location>
        <begin position="185"/>
        <end position="238"/>
    </location>
</feature>
<dbReference type="Gene3D" id="3.30.565.10">
    <property type="entry name" value="Histidine kinase-like ATPase, C-terminal domain"/>
    <property type="match status" value="1"/>
</dbReference>
<feature type="domain" description="Histidine kinase" evidence="12">
    <location>
        <begin position="246"/>
        <end position="457"/>
    </location>
</feature>
<dbReference type="Gene3D" id="6.10.340.10">
    <property type="match status" value="1"/>
</dbReference>
<dbReference type="GO" id="GO:0000155">
    <property type="term" value="F:phosphorelay sensor kinase activity"/>
    <property type="evidence" value="ECO:0007669"/>
    <property type="project" value="InterPro"/>
</dbReference>
<dbReference type="InterPro" id="IPR003661">
    <property type="entry name" value="HisK_dim/P_dom"/>
</dbReference>
<dbReference type="PANTHER" id="PTHR45436:SF5">
    <property type="entry name" value="SENSOR HISTIDINE KINASE TRCS"/>
    <property type="match status" value="1"/>
</dbReference>
<dbReference type="PRINTS" id="PR00344">
    <property type="entry name" value="BCTRLSENSOR"/>
</dbReference>
<keyword evidence="6" id="KW-0812">Transmembrane</keyword>
<dbReference type="InterPro" id="IPR004358">
    <property type="entry name" value="Sig_transdc_His_kin-like_C"/>
</dbReference>
<dbReference type="AlphaFoldDB" id="A0A3N0E4U2"/>
<dbReference type="EMBL" id="RJMB01000020">
    <property type="protein sequence ID" value="RNL82864.1"/>
    <property type="molecule type" value="Genomic_DNA"/>
</dbReference>
<evidence type="ECO:0000256" key="7">
    <source>
        <dbReference type="ARBA" id="ARBA00022777"/>
    </source>
</evidence>
<dbReference type="InterPro" id="IPR036890">
    <property type="entry name" value="HATPase_C_sf"/>
</dbReference>
<dbReference type="Pfam" id="PF00512">
    <property type="entry name" value="HisKA"/>
    <property type="match status" value="1"/>
</dbReference>
<accession>A0A3N0E4U2</accession>
<name>A0A3N0E4U2_9ACTN</name>
<dbReference type="SUPFAM" id="SSF158472">
    <property type="entry name" value="HAMP domain-like"/>
    <property type="match status" value="1"/>
</dbReference>
<protein>
    <recommendedName>
        <fullName evidence="3">histidine kinase</fullName>
        <ecNumber evidence="3">2.7.13.3</ecNumber>
    </recommendedName>
</protein>
<organism evidence="14 15">
    <name type="scientific">Halostreptopolyspora alba</name>
    <dbReference type="NCBI Taxonomy" id="2487137"/>
    <lineage>
        <taxon>Bacteria</taxon>
        <taxon>Bacillati</taxon>
        <taxon>Actinomycetota</taxon>
        <taxon>Actinomycetes</taxon>
        <taxon>Streptosporangiales</taxon>
        <taxon>Nocardiopsidaceae</taxon>
        <taxon>Halostreptopolyspora</taxon>
    </lineage>
</organism>
<dbReference type="InterPro" id="IPR036097">
    <property type="entry name" value="HisK_dim/P_sf"/>
</dbReference>
<comment type="catalytic activity">
    <reaction evidence="1">
        <text>ATP + protein L-histidine = ADP + protein N-phospho-L-histidine.</text>
        <dbReference type="EC" id="2.7.13.3"/>
    </reaction>
</comment>
<gene>
    <name evidence="14" type="ORF">EFW17_18095</name>
</gene>
<dbReference type="InterPro" id="IPR003594">
    <property type="entry name" value="HATPase_dom"/>
</dbReference>
<dbReference type="SMART" id="SM00388">
    <property type="entry name" value="HisKA"/>
    <property type="match status" value="1"/>
</dbReference>
<keyword evidence="7 14" id="KW-0418">Kinase</keyword>
<dbReference type="SMART" id="SM00304">
    <property type="entry name" value="HAMP"/>
    <property type="match status" value="1"/>
</dbReference>
<keyword evidence="4" id="KW-0597">Phosphoprotein</keyword>
<dbReference type="CDD" id="cd00082">
    <property type="entry name" value="HisKA"/>
    <property type="match status" value="1"/>
</dbReference>
<evidence type="ECO:0000313" key="14">
    <source>
        <dbReference type="EMBL" id="RNL82864.1"/>
    </source>
</evidence>
<dbReference type="SUPFAM" id="SSF55874">
    <property type="entry name" value="ATPase domain of HSP90 chaperone/DNA topoisomerase II/histidine kinase"/>
    <property type="match status" value="1"/>
</dbReference>
<evidence type="ECO:0000259" key="13">
    <source>
        <dbReference type="PROSITE" id="PS50885"/>
    </source>
</evidence>
<evidence type="ECO:0000256" key="10">
    <source>
        <dbReference type="ARBA" id="ARBA00023136"/>
    </source>
</evidence>
<dbReference type="RefSeq" id="WP_123202598.1">
    <property type="nucleotide sequence ID" value="NZ_RJMB01000020.1"/>
</dbReference>
<dbReference type="Pfam" id="PF00672">
    <property type="entry name" value="HAMP"/>
    <property type="match status" value="1"/>
</dbReference>
<dbReference type="Proteomes" id="UP000269198">
    <property type="component" value="Unassembled WGS sequence"/>
</dbReference>
<evidence type="ECO:0000313" key="15">
    <source>
        <dbReference type="Proteomes" id="UP000269198"/>
    </source>
</evidence>
<evidence type="ECO:0000256" key="1">
    <source>
        <dbReference type="ARBA" id="ARBA00000085"/>
    </source>
</evidence>
<sequence length="478" mass="50285">MRRRLAVVYVSLLVVTCLGLAVPLCGAIAAGNTADMVMDRSNDTARFASLAGPALESGETEALRSELDAYDSLYRIRAAVVDHNGDIVVASRPDFDVTAPEKAELIRAGLAGNRAGTDGVHWPWDGHPLIVVEPITRSGEVIGAVVTVSPTGALRRTITGQWGIIGGGVLLVLTTGIAAAGPLTRWILRPVRDLDQATRAISEGDLTTRVRTESGPPELRDLGESFNRMAETITTLLERQRAFVSYAGHQVRNPLAALRLRVDGLAAHLRDSGAGDHRLALDEVDRLTRICDTLLSLAGTGSAPQQPVPVDVRAVAELRVAAWAPVADRAGATLACCGATSVEAYCPDGTLDQVLDVLIDNALKFGSAGVRIAVHVCPPADGEVVVHVVDDGPGLTEEQLADAARPFWRSSGSGGTDGRGLGLSIVSMLLGAHGGDLQLSRADPHGIDARVRLPTSDGTDAPQAPERHSSANASFWER</sequence>
<dbReference type="CDD" id="cd06225">
    <property type="entry name" value="HAMP"/>
    <property type="match status" value="1"/>
</dbReference>
<dbReference type="SUPFAM" id="SSF47384">
    <property type="entry name" value="Homodimeric domain of signal transducing histidine kinase"/>
    <property type="match status" value="1"/>
</dbReference>
<feature type="region of interest" description="Disordered" evidence="11">
    <location>
        <begin position="449"/>
        <end position="478"/>
    </location>
</feature>
<dbReference type="InterPro" id="IPR050428">
    <property type="entry name" value="TCS_sensor_his_kinase"/>
</dbReference>
<keyword evidence="15" id="KW-1185">Reference proteome</keyword>
<dbReference type="EC" id="2.7.13.3" evidence="3"/>
<reference evidence="14 15" key="1">
    <citation type="submission" date="2018-11" db="EMBL/GenBank/DDBJ databases">
        <title>The genome draft of YIM 96095.</title>
        <authorList>
            <person name="Tang S.-K."/>
            <person name="Chunyu W.-X."/>
            <person name="Feng Y.-Z."/>
        </authorList>
    </citation>
    <scope>NUCLEOTIDE SEQUENCE [LARGE SCALE GENOMIC DNA]</scope>
    <source>
        <strain evidence="14 15">YIM 96095</strain>
    </source>
</reference>
<keyword evidence="5" id="KW-0808">Transferase</keyword>
<comment type="subcellular location">
    <subcellularLocation>
        <location evidence="2">Cell membrane</location>
    </subcellularLocation>
</comment>
<dbReference type="OrthoDB" id="9786919at2"/>
<evidence type="ECO:0000256" key="3">
    <source>
        <dbReference type="ARBA" id="ARBA00012438"/>
    </source>
</evidence>
<keyword evidence="10" id="KW-0472">Membrane</keyword>
<keyword evidence="9" id="KW-0902">Two-component regulatory system</keyword>
<dbReference type="GO" id="GO:0005886">
    <property type="term" value="C:plasma membrane"/>
    <property type="evidence" value="ECO:0007669"/>
    <property type="project" value="UniProtKB-SubCell"/>
</dbReference>
<dbReference type="InterPro" id="IPR003660">
    <property type="entry name" value="HAMP_dom"/>
</dbReference>
<dbReference type="PANTHER" id="PTHR45436">
    <property type="entry name" value="SENSOR HISTIDINE KINASE YKOH"/>
    <property type="match status" value="1"/>
</dbReference>
<keyword evidence="8" id="KW-1133">Transmembrane helix</keyword>
<evidence type="ECO:0000256" key="11">
    <source>
        <dbReference type="SAM" id="MobiDB-lite"/>
    </source>
</evidence>
<dbReference type="Pfam" id="PF02518">
    <property type="entry name" value="HATPase_c"/>
    <property type="match status" value="1"/>
</dbReference>
<dbReference type="PROSITE" id="PS50109">
    <property type="entry name" value="HIS_KIN"/>
    <property type="match status" value="1"/>
</dbReference>
<proteinExistence type="predicted"/>
<evidence type="ECO:0000256" key="9">
    <source>
        <dbReference type="ARBA" id="ARBA00023012"/>
    </source>
</evidence>
<evidence type="ECO:0000256" key="6">
    <source>
        <dbReference type="ARBA" id="ARBA00022692"/>
    </source>
</evidence>
<evidence type="ECO:0000259" key="12">
    <source>
        <dbReference type="PROSITE" id="PS50109"/>
    </source>
</evidence>
<dbReference type="SMART" id="SM00387">
    <property type="entry name" value="HATPase_c"/>
    <property type="match status" value="1"/>
</dbReference>
<dbReference type="Gene3D" id="1.10.287.130">
    <property type="match status" value="1"/>
</dbReference>
<dbReference type="InterPro" id="IPR005467">
    <property type="entry name" value="His_kinase_dom"/>
</dbReference>
<evidence type="ECO:0000256" key="8">
    <source>
        <dbReference type="ARBA" id="ARBA00022989"/>
    </source>
</evidence>
<evidence type="ECO:0000256" key="5">
    <source>
        <dbReference type="ARBA" id="ARBA00022679"/>
    </source>
</evidence>
<evidence type="ECO:0000256" key="4">
    <source>
        <dbReference type="ARBA" id="ARBA00022553"/>
    </source>
</evidence>
<dbReference type="CDD" id="cd00075">
    <property type="entry name" value="HATPase"/>
    <property type="match status" value="1"/>
</dbReference>
<evidence type="ECO:0000256" key="2">
    <source>
        <dbReference type="ARBA" id="ARBA00004236"/>
    </source>
</evidence>
<comment type="caution">
    <text evidence="14">The sequence shown here is derived from an EMBL/GenBank/DDBJ whole genome shotgun (WGS) entry which is preliminary data.</text>
</comment>